<evidence type="ECO:0000313" key="1">
    <source>
        <dbReference type="EMBL" id="CSC35714.1"/>
    </source>
</evidence>
<evidence type="ECO:0000313" key="2">
    <source>
        <dbReference type="Proteomes" id="UP000046067"/>
    </source>
</evidence>
<dbReference type="AlphaFoldDB" id="A0A655YE12"/>
<organism evidence="1 2">
    <name type="scientific">Vibrio cholerae</name>
    <dbReference type="NCBI Taxonomy" id="666"/>
    <lineage>
        <taxon>Bacteria</taxon>
        <taxon>Pseudomonadati</taxon>
        <taxon>Pseudomonadota</taxon>
        <taxon>Gammaproteobacteria</taxon>
        <taxon>Vibrionales</taxon>
        <taxon>Vibrionaceae</taxon>
        <taxon>Vibrio</taxon>
    </lineage>
</organism>
<accession>A0A655YE12</accession>
<name>A0A655YE12_VIBCL</name>
<protein>
    <submittedName>
        <fullName evidence="1">Uncharacterized protein</fullName>
    </submittedName>
</protein>
<dbReference type="Proteomes" id="UP000046067">
    <property type="component" value="Unassembled WGS sequence"/>
</dbReference>
<gene>
    <name evidence="1" type="ORF">ERS013201_02420</name>
</gene>
<sequence>MYCTREDTAHYDPQHGSWTVQRTHDWTKDRTNTGDVQQLYEIHFWGGHRYIVDAVRFCMGRGLTLFVDAKYFLYESSVNKVTANEGCDTG</sequence>
<reference evidence="1 2" key="1">
    <citation type="submission" date="2015-07" db="EMBL/GenBank/DDBJ databases">
        <authorList>
            <consortium name="Pathogen Informatics"/>
        </authorList>
    </citation>
    <scope>NUCLEOTIDE SEQUENCE [LARGE SCALE GENOMIC DNA]</scope>
    <source>
        <strain evidence="1 2">A325</strain>
    </source>
</reference>
<dbReference type="EMBL" id="CWQJ01000015">
    <property type="protein sequence ID" value="CSC35714.1"/>
    <property type="molecule type" value="Genomic_DNA"/>
</dbReference>
<proteinExistence type="predicted"/>